<dbReference type="Proteomes" id="UP000008227">
    <property type="component" value="Chromosome X"/>
</dbReference>
<feature type="domain" description="SCAN box" evidence="15">
    <location>
        <begin position="61"/>
        <end position="142"/>
    </location>
</feature>
<dbReference type="Gene3D" id="6.10.140.140">
    <property type="match status" value="1"/>
</dbReference>
<comment type="subcellular location">
    <subcellularLocation>
        <location evidence="2 13">Nucleus</location>
    </subcellularLocation>
</comment>
<dbReference type="PROSITE" id="PS50805">
    <property type="entry name" value="KRAB"/>
    <property type="match status" value="1"/>
</dbReference>
<comment type="similarity">
    <text evidence="3">Belongs to the krueppel C2H2-type zinc-finger protein family.</text>
</comment>
<evidence type="ECO:0000313" key="17">
    <source>
        <dbReference type="EMBL" id="HDB98601.1"/>
    </source>
</evidence>
<keyword evidence="10" id="KW-0804">Transcription</keyword>
<keyword evidence="9" id="KW-0238">DNA-binding</keyword>
<dbReference type="Bgee" id="ENSSSCG00000012689">
    <property type="expression patterns" value="Expressed in longissimus lumborum muscle and 45 other cell types or tissues"/>
</dbReference>
<dbReference type="Pfam" id="PF01352">
    <property type="entry name" value="KRAB"/>
    <property type="match status" value="1"/>
</dbReference>
<dbReference type="SUPFAM" id="SSF57667">
    <property type="entry name" value="beta-beta-alpha zinc fingers"/>
    <property type="match status" value="3"/>
</dbReference>
<dbReference type="HOGENOM" id="CLU_002678_49_4_1"/>
<dbReference type="FunFam" id="1.10.4020.10:FF:000001">
    <property type="entry name" value="zinc finger protein 263 isoform X1"/>
    <property type="match status" value="1"/>
</dbReference>
<dbReference type="GeneID" id="100519584"/>
<dbReference type="FunFam" id="3.30.160.60:FF:001340">
    <property type="entry name" value="zinc finger protein 75D isoform X1"/>
    <property type="match status" value="1"/>
</dbReference>
<reference evidence="18" key="3">
    <citation type="journal article" date="2020" name="Gigascience">
        <title>An improved pig reference genome sequence to enable pig genetics and genomics research.</title>
        <authorList>
            <person name="Warr A."/>
            <person name="Affara N."/>
            <person name="Aken B."/>
            <person name="Beiki H."/>
            <person name="Bickhart D.M."/>
            <person name="Billis K."/>
            <person name="Chow W."/>
            <person name="Eory L."/>
            <person name="Finlayson H.A."/>
            <person name="Flicek P."/>
            <person name="Giron C.G."/>
            <person name="Griffin D.K."/>
            <person name="Hall R."/>
            <person name="Hannum G."/>
            <person name="Hourlier T."/>
            <person name="Howe K."/>
            <person name="Hume D.A."/>
            <person name="Izuogu O."/>
            <person name="Kim K."/>
            <person name="Koren S."/>
            <person name="Liu H."/>
            <person name="Manchanda N."/>
            <person name="Martin F.J."/>
            <person name="Nonneman D.J."/>
            <person name="O'Connor R.E."/>
            <person name="Phillippy A.M."/>
            <person name="Rohrer G.A."/>
            <person name="Rosen B.D."/>
            <person name="Rund L.A."/>
            <person name="Sargent C.A."/>
            <person name="Schook L.B."/>
            <person name="Schroeder S.G."/>
            <person name="Schwartz A.S."/>
            <person name="Skinner B.M."/>
            <person name="Talbot R."/>
            <person name="Tseng E."/>
            <person name="Tuggle C.K."/>
            <person name="Watson M."/>
            <person name="Smith T.P.L."/>
            <person name="Archibald A.L."/>
        </authorList>
    </citation>
    <scope>NUCLEOTIDE SEQUENCE [LARGE SCALE GENOMIC DNA]</scope>
    <source>
        <strain evidence="18">Duroc</strain>
    </source>
</reference>
<evidence type="ECO:0000256" key="11">
    <source>
        <dbReference type="ARBA" id="ARBA00023242"/>
    </source>
</evidence>
<dbReference type="GO" id="GO:0003677">
    <property type="term" value="F:DNA binding"/>
    <property type="evidence" value="ECO:0007669"/>
    <property type="project" value="UniProtKB-KW"/>
</dbReference>
<dbReference type="PROSITE" id="PS50157">
    <property type="entry name" value="ZINC_FINGER_C2H2_2"/>
    <property type="match status" value="5"/>
</dbReference>
<evidence type="ECO:0000256" key="6">
    <source>
        <dbReference type="ARBA" id="ARBA00022771"/>
    </source>
</evidence>
<dbReference type="Gene3D" id="1.10.4020.10">
    <property type="entry name" value="DNA breaking-rejoining enzymes"/>
    <property type="match status" value="1"/>
</dbReference>
<accession>A0A480WRF9</accession>
<dbReference type="FunFam" id="3.30.160.60:FF:001005">
    <property type="entry name" value="Zinc finger protein 75A"/>
    <property type="match status" value="1"/>
</dbReference>
<dbReference type="InterPro" id="IPR036051">
    <property type="entry name" value="KRAB_dom_sf"/>
</dbReference>
<evidence type="ECO:0000256" key="13">
    <source>
        <dbReference type="PROSITE-ProRule" id="PRU00187"/>
    </source>
</evidence>
<dbReference type="Gene3D" id="3.30.160.60">
    <property type="entry name" value="Classic Zinc Finger"/>
    <property type="match status" value="5"/>
</dbReference>
<keyword evidence="8" id="KW-0805">Transcription regulation</keyword>
<dbReference type="GeneTree" id="ENSGT00940000162817"/>
<evidence type="ECO:0000256" key="5">
    <source>
        <dbReference type="ARBA" id="ARBA00022737"/>
    </source>
</evidence>
<dbReference type="ExpressionAtlas" id="K7GNG7">
    <property type="expression patterns" value="baseline"/>
</dbReference>
<evidence type="ECO:0000256" key="10">
    <source>
        <dbReference type="ARBA" id="ARBA00023163"/>
    </source>
</evidence>
<dbReference type="GO" id="GO:0008270">
    <property type="term" value="F:zinc ion binding"/>
    <property type="evidence" value="ECO:0007669"/>
    <property type="project" value="UniProtKB-KW"/>
</dbReference>
<evidence type="ECO:0000256" key="12">
    <source>
        <dbReference type="PROSITE-ProRule" id="PRU00042"/>
    </source>
</evidence>
<dbReference type="OrthoDB" id="6077919at2759"/>
<keyword evidence="11 13" id="KW-0539">Nucleus</keyword>
<evidence type="ECO:0000256" key="7">
    <source>
        <dbReference type="ARBA" id="ARBA00022833"/>
    </source>
</evidence>
<dbReference type="PROSITE" id="PS50804">
    <property type="entry name" value="SCAN_BOX"/>
    <property type="match status" value="1"/>
</dbReference>
<dbReference type="SUPFAM" id="SSF47353">
    <property type="entry name" value="Retrovirus capsid dimerization domain-like"/>
    <property type="match status" value="1"/>
</dbReference>
<keyword evidence="19" id="KW-1185">Reference proteome</keyword>
<dbReference type="Ensembl" id="ENSSSCT00000035399.4">
    <property type="protein sequence ID" value="ENSSSCP00000029420.4"/>
    <property type="gene ID" value="ENSSSCG00000012689.6"/>
</dbReference>
<dbReference type="InterPro" id="IPR036236">
    <property type="entry name" value="Znf_C2H2_sf"/>
</dbReference>
<evidence type="ECO:0000313" key="19">
    <source>
        <dbReference type="Proteomes" id="UP000008227"/>
    </source>
</evidence>
<evidence type="ECO:0000256" key="8">
    <source>
        <dbReference type="ARBA" id="ARBA00023015"/>
    </source>
</evidence>
<keyword evidence="6 12" id="KW-0863">Zinc-finger</keyword>
<evidence type="ECO:0000256" key="2">
    <source>
        <dbReference type="ARBA" id="ARBA00004123"/>
    </source>
</evidence>
<evidence type="ECO:0000256" key="9">
    <source>
        <dbReference type="ARBA" id="ARBA00023125"/>
    </source>
</evidence>
<dbReference type="CDD" id="cd07936">
    <property type="entry name" value="SCAN"/>
    <property type="match status" value="1"/>
</dbReference>
<dbReference type="FunFam" id="3.30.160.60:FF:000720">
    <property type="entry name" value="zinc finger protein 18 isoform X2"/>
    <property type="match status" value="1"/>
</dbReference>
<evidence type="ECO:0000256" key="1">
    <source>
        <dbReference type="ARBA" id="ARBA00003767"/>
    </source>
</evidence>
<reference evidence="17" key="2">
    <citation type="journal article" date="2019" name="PeerJ">
        <title>Genes of the pig, Sus scrofa, reconstructed with EvidentialGene.</title>
        <authorList>
            <person name="Gilbert D.G."/>
        </authorList>
    </citation>
    <scope>NUCLEOTIDE SEQUENCE</scope>
</reference>
<dbReference type="AlphaFoldDB" id="K7GNG7"/>
<name>K7GNG7_PIG</name>
<dbReference type="PROSITE" id="PS00028">
    <property type="entry name" value="ZINC_FINGER_C2H2_1"/>
    <property type="match status" value="5"/>
</dbReference>
<dbReference type="CTD" id="7626"/>
<evidence type="ECO:0000256" key="4">
    <source>
        <dbReference type="ARBA" id="ARBA00022723"/>
    </source>
</evidence>
<accession>K7GNG7</accession>
<dbReference type="FunFam" id="3.30.160.60:FF:000212">
    <property type="entry name" value="zinc finger protein 382 isoform X2"/>
    <property type="match status" value="1"/>
</dbReference>
<proteinExistence type="inferred from homology"/>
<dbReference type="EMBL" id="DQIR01243124">
    <property type="protein sequence ID" value="HDB98601.1"/>
    <property type="molecule type" value="Transcribed_RNA"/>
</dbReference>
<feature type="domain" description="C2H2-type" evidence="14">
    <location>
        <begin position="338"/>
        <end position="365"/>
    </location>
</feature>
<reference evidence="18" key="4">
    <citation type="submission" date="2025-05" db="UniProtKB">
        <authorList>
            <consortium name="Ensembl"/>
        </authorList>
    </citation>
    <scope>IDENTIFICATION</scope>
</reference>
<dbReference type="FunFam" id="3.30.160.60:FF:001261">
    <property type="entry name" value="Zinc finger protein 75a"/>
    <property type="match status" value="1"/>
</dbReference>
<dbReference type="RefSeq" id="XP_005657978.1">
    <property type="nucleotide sequence ID" value="XM_005657921.3"/>
</dbReference>
<organism evidence="18 19">
    <name type="scientific">Sus scrofa</name>
    <name type="common">Pig</name>
    <dbReference type="NCBI Taxonomy" id="9823"/>
    <lineage>
        <taxon>Eukaryota</taxon>
        <taxon>Metazoa</taxon>
        <taxon>Chordata</taxon>
        <taxon>Craniata</taxon>
        <taxon>Vertebrata</taxon>
        <taxon>Euteleostomi</taxon>
        <taxon>Mammalia</taxon>
        <taxon>Eutheria</taxon>
        <taxon>Laurasiatheria</taxon>
        <taxon>Artiodactyla</taxon>
        <taxon>Suina</taxon>
        <taxon>Suidae</taxon>
        <taxon>Sus</taxon>
    </lineage>
</organism>
<dbReference type="PANTHER" id="PTHR23226">
    <property type="entry name" value="ZINC FINGER AND SCAN DOMAIN-CONTAINING"/>
    <property type="match status" value="1"/>
</dbReference>
<evidence type="ECO:0000313" key="18">
    <source>
        <dbReference type="Ensembl" id="ENSSSCP00000029420.4"/>
    </source>
</evidence>
<evidence type="ECO:0000256" key="3">
    <source>
        <dbReference type="ARBA" id="ARBA00006991"/>
    </source>
</evidence>
<dbReference type="CDD" id="cd07765">
    <property type="entry name" value="KRAB_A-box"/>
    <property type="match status" value="1"/>
</dbReference>
<dbReference type="OMA" id="FNYHEAP"/>
<keyword evidence="4" id="KW-0479">Metal-binding</keyword>
<dbReference type="SMART" id="SM00431">
    <property type="entry name" value="SCAN"/>
    <property type="match status" value="1"/>
</dbReference>
<dbReference type="SUPFAM" id="SSF109640">
    <property type="entry name" value="KRAB domain (Kruppel-associated box)"/>
    <property type="match status" value="1"/>
</dbReference>
<dbReference type="PANTHER" id="PTHR23226:SF272">
    <property type="entry name" value="ZINC FINGER PROTEIN 75D"/>
    <property type="match status" value="1"/>
</dbReference>
<evidence type="ECO:0000259" key="15">
    <source>
        <dbReference type="PROSITE" id="PS50804"/>
    </source>
</evidence>
<feature type="domain" description="C2H2-type" evidence="14">
    <location>
        <begin position="310"/>
        <end position="337"/>
    </location>
</feature>
<keyword evidence="5" id="KW-0677">Repeat</keyword>
<dbReference type="SMART" id="SM00355">
    <property type="entry name" value="ZnF_C2H2"/>
    <property type="match status" value="5"/>
</dbReference>
<dbReference type="InterPro" id="IPR038269">
    <property type="entry name" value="SCAN_sf"/>
</dbReference>
<feature type="domain" description="C2H2-type" evidence="14">
    <location>
        <begin position="366"/>
        <end position="393"/>
    </location>
</feature>
<dbReference type="Pfam" id="PF00096">
    <property type="entry name" value="zf-C2H2"/>
    <property type="match status" value="5"/>
</dbReference>
<evidence type="ECO:0000259" key="16">
    <source>
        <dbReference type="PROSITE" id="PS50805"/>
    </source>
</evidence>
<dbReference type="InterPro" id="IPR013087">
    <property type="entry name" value="Znf_C2H2_type"/>
</dbReference>
<reference evidence="19" key="1">
    <citation type="submission" date="2009-11" db="EMBL/GenBank/DDBJ databases">
        <authorList>
            <consortium name="Porcine genome sequencing project"/>
        </authorList>
    </citation>
    <scope>NUCLEOTIDE SEQUENCE [LARGE SCALE GENOMIC DNA]</scope>
    <source>
        <strain evidence="19">Duroc</strain>
    </source>
</reference>
<keyword evidence="7" id="KW-0862">Zinc</keyword>
<feature type="domain" description="C2H2-type" evidence="14">
    <location>
        <begin position="282"/>
        <end position="309"/>
    </location>
</feature>
<dbReference type="InterPro" id="IPR003309">
    <property type="entry name" value="SCAN_dom"/>
</dbReference>
<sequence length="430" mass="50067">MSHIGVKLFLEQMMMRHLKVNACLYPHMEALWETKGSVKESCSQSKQSSPQMDSLGPESARQHFRSFYYHEAPGPLEAVSQLQELCHQWLRPEIHSKEQILELLVLEQFLTILPRDTQNWVQKYHPQSIKEAVALVDRFQREPGGISNESSLTFEDVALSFSEEEWQMLDPAQKILYNNVMQENYENVISLGLKLKNDTGNDQPISLSTLEIQASGCKALREARVKVAPKTTGKENHGSTRRVRKRHRAFLGKKRKKLSTCRQELPKHTDLHEKGHAGEKPFKCQECGKSFRVSSDLIKHQRIHTEEKPYKCQQCEKRFRWSSDLNKHLLAHQGIKPYRCSWCGKSFSHNTNLHTHLRIHTGEKPFKCYECGKRFIQNSHLIKHQRTHTGEQPYTCSICRRNFSRRSSLLRHQKLHRRRESCPASSPSRT</sequence>
<dbReference type="SMART" id="SM00349">
    <property type="entry name" value="KRAB"/>
    <property type="match status" value="1"/>
</dbReference>
<feature type="domain" description="KRAB" evidence="16">
    <location>
        <begin position="152"/>
        <end position="229"/>
    </location>
</feature>
<comment type="function">
    <text evidence="1">May be involved in transcriptional regulation.</text>
</comment>
<dbReference type="Pfam" id="PF02023">
    <property type="entry name" value="SCAN"/>
    <property type="match status" value="1"/>
</dbReference>
<dbReference type="GO" id="GO:0005634">
    <property type="term" value="C:nucleus"/>
    <property type="evidence" value="ECO:0007669"/>
    <property type="project" value="UniProtKB-SubCell"/>
</dbReference>
<gene>
    <name evidence="18" type="primary">ZNF75D</name>
</gene>
<protein>
    <submittedName>
        <fullName evidence="17 18">Zinc finger protein 75D</fullName>
    </submittedName>
</protein>
<evidence type="ECO:0000259" key="14">
    <source>
        <dbReference type="PROSITE" id="PS50157"/>
    </source>
</evidence>
<dbReference type="InterPro" id="IPR001909">
    <property type="entry name" value="KRAB"/>
</dbReference>
<feature type="domain" description="C2H2-type" evidence="14">
    <location>
        <begin position="394"/>
        <end position="421"/>
    </location>
</feature>
<dbReference type="GO" id="GO:0006355">
    <property type="term" value="P:regulation of DNA-templated transcription"/>
    <property type="evidence" value="ECO:0007669"/>
    <property type="project" value="InterPro"/>
</dbReference>